<dbReference type="InterPro" id="IPR034660">
    <property type="entry name" value="DinB/YfiT-like"/>
</dbReference>
<dbReference type="Proteomes" id="UP000807371">
    <property type="component" value="Unassembled WGS sequence"/>
</dbReference>
<dbReference type="RefSeq" id="WP_197990424.1">
    <property type="nucleotide sequence ID" value="NZ_JACYXC010000001.1"/>
</dbReference>
<evidence type="ECO:0000313" key="2">
    <source>
        <dbReference type="Proteomes" id="UP000807371"/>
    </source>
</evidence>
<evidence type="ECO:0000313" key="1">
    <source>
        <dbReference type="EMBL" id="MBH5337091.1"/>
    </source>
</evidence>
<sequence length="175" mass="19684">MTDTAAPLAEPPHTLSDPRELLDAYLDYYRAVVLRKLDGLSETESRHSRLPSGWSPVELLAHLTWVERRWFRWGFAAEPLTNPWGDRGPDDRWHVPASDTLASLTARFEETCARSRELVAGVPGDRRAAVGGRFTTEAEAPSLNWILFHVLQEYARHAGQLDVVRELADGQIGEV</sequence>
<organism evidence="1 2">
    <name type="scientific">Streptomyces pactum</name>
    <dbReference type="NCBI Taxonomy" id="68249"/>
    <lineage>
        <taxon>Bacteria</taxon>
        <taxon>Bacillati</taxon>
        <taxon>Actinomycetota</taxon>
        <taxon>Actinomycetes</taxon>
        <taxon>Kitasatosporales</taxon>
        <taxon>Streptomycetaceae</taxon>
        <taxon>Streptomyces</taxon>
    </lineage>
</organism>
<dbReference type="Gene3D" id="1.20.120.450">
    <property type="entry name" value="dinb family like domain"/>
    <property type="match status" value="1"/>
</dbReference>
<dbReference type="SUPFAM" id="SSF109854">
    <property type="entry name" value="DinB/YfiT-like putative metalloenzymes"/>
    <property type="match status" value="1"/>
</dbReference>
<accession>A0ABS0NPG1</accession>
<dbReference type="EMBL" id="JACYXC010000001">
    <property type="protein sequence ID" value="MBH5337091.1"/>
    <property type="molecule type" value="Genomic_DNA"/>
</dbReference>
<dbReference type="InterPro" id="IPR007061">
    <property type="entry name" value="MST-like"/>
</dbReference>
<dbReference type="Pfam" id="PF04978">
    <property type="entry name" value="MST"/>
    <property type="match status" value="1"/>
</dbReference>
<reference evidence="1 2" key="1">
    <citation type="submission" date="2020-09" db="EMBL/GenBank/DDBJ databases">
        <title>Biosynthesis of the nuclear factor of activated T cells inhibitor NFAT-133 and its congeners in Streptomyces pactum.</title>
        <authorList>
            <person name="Zhou W."/>
            <person name="Posri P."/>
            <person name="Abugrain M.E."/>
            <person name="Weisberg A.J."/>
            <person name="Chang J.H."/>
            <person name="Mahmud T."/>
        </authorList>
    </citation>
    <scope>NUCLEOTIDE SEQUENCE [LARGE SCALE GENOMIC DNA]</scope>
    <source>
        <strain evidence="1 2">ATCC 27456</strain>
    </source>
</reference>
<name>A0ABS0NPG1_9ACTN</name>
<gene>
    <name evidence="1" type="ORF">IHE55_20925</name>
</gene>
<keyword evidence="2" id="KW-1185">Reference proteome</keyword>
<proteinExistence type="predicted"/>
<comment type="caution">
    <text evidence="1">The sequence shown here is derived from an EMBL/GenBank/DDBJ whole genome shotgun (WGS) entry which is preliminary data.</text>
</comment>
<protein>
    <submittedName>
        <fullName evidence="1">DinB family protein</fullName>
    </submittedName>
</protein>